<dbReference type="Proteomes" id="UP001154329">
    <property type="component" value="Chromosome 2"/>
</dbReference>
<dbReference type="InterPro" id="IPR015931">
    <property type="entry name" value="Acnase/IPM_dHydase_lsu_aba_1/3"/>
</dbReference>
<feature type="chain" id="PRO_5040285952" description="Aconitase/3-isopropylmalate dehydratase large subunit alpha/beta/alpha domain-containing protein" evidence="4">
    <location>
        <begin position="23"/>
        <end position="195"/>
    </location>
</feature>
<keyword evidence="4" id="KW-0732">Signal</keyword>
<evidence type="ECO:0000256" key="4">
    <source>
        <dbReference type="SAM" id="SignalP"/>
    </source>
</evidence>
<dbReference type="InterPro" id="IPR050926">
    <property type="entry name" value="Aconitase/IPM_isomerase"/>
</dbReference>
<dbReference type="EMBL" id="OU899035">
    <property type="protein sequence ID" value="CAH1721004.1"/>
    <property type="molecule type" value="Genomic_DNA"/>
</dbReference>
<reference evidence="6" key="1">
    <citation type="submission" date="2022-02" db="EMBL/GenBank/DDBJ databases">
        <authorList>
            <person name="King R."/>
        </authorList>
    </citation>
    <scope>NUCLEOTIDE SEQUENCE</scope>
</reference>
<dbReference type="AlphaFoldDB" id="A0A9P0IVE5"/>
<dbReference type="GO" id="GO:0005829">
    <property type="term" value="C:cytosol"/>
    <property type="evidence" value="ECO:0007669"/>
    <property type="project" value="TreeGrafter"/>
</dbReference>
<organism evidence="6 7">
    <name type="scientific">Aphis gossypii</name>
    <name type="common">Cotton aphid</name>
    <dbReference type="NCBI Taxonomy" id="80765"/>
    <lineage>
        <taxon>Eukaryota</taxon>
        <taxon>Metazoa</taxon>
        <taxon>Ecdysozoa</taxon>
        <taxon>Arthropoda</taxon>
        <taxon>Hexapoda</taxon>
        <taxon>Insecta</taxon>
        <taxon>Pterygota</taxon>
        <taxon>Neoptera</taxon>
        <taxon>Paraneoptera</taxon>
        <taxon>Hemiptera</taxon>
        <taxon>Sternorrhyncha</taxon>
        <taxon>Aphidomorpha</taxon>
        <taxon>Aphidoidea</taxon>
        <taxon>Aphididae</taxon>
        <taxon>Aphidini</taxon>
        <taxon>Aphis</taxon>
        <taxon>Aphis</taxon>
    </lineage>
</organism>
<dbReference type="PROSITE" id="PS00450">
    <property type="entry name" value="ACONITASE_1"/>
    <property type="match status" value="1"/>
</dbReference>
<dbReference type="InterPro" id="IPR036008">
    <property type="entry name" value="Aconitase_4Fe-4S_dom"/>
</dbReference>
<dbReference type="GO" id="GO:0003994">
    <property type="term" value="F:aconitate hydratase activity"/>
    <property type="evidence" value="ECO:0007669"/>
    <property type="project" value="TreeGrafter"/>
</dbReference>
<evidence type="ECO:0000313" key="7">
    <source>
        <dbReference type="Proteomes" id="UP001154329"/>
    </source>
</evidence>
<dbReference type="SUPFAM" id="SSF53732">
    <property type="entry name" value="Aconitase iron-sulfur domain"/>
    <property type="match status" value="1"/>
</dbReference>
<dbReference type="Pfam" id="PF00330">
    <property type="entry name" value="Aconitase"/>
    <property type="match status" value="1"/>
</dbReference>
<dbReference type="InterPro" id="IPR018136">
    <property type="entry name" value="Aconitase_4Fe-4S_BS"/>
</dbReference>
<reference evidence="6" key="2">
    <citation type="submission" date="2022-10" db="EMBL/GenBank/DDBJ databases">
        <authorList>
            <consortium name="ENA_rothamsted_submissions"/>
            <consortium name="culmorum"/>
            <person name="King R."/>
        </authorList>
    </citation>
    <scope>NUCLEOTIDE SEQUENCE</scope>
</reference>
<dbReference type="GO" id="GO:0006099">
    <property type="term" value="P:tricarboxylic acid cycle"/>
    <property type="evidence" value="ECO:0007669"/>
    <property type="project" value="TreeGrafter"/>
</dbReference>
<dbReference type="InterPro" id="IPR001030">
    <property type="entry name" value="Acoase/IPM_deHydtase_lsu_aba"/>
</dbReference>
<keyword evidence="2" id="KW-0408">Iron</keyword>
<name>A0A9P0IVE5_APHGO</name>
<evidence type="ECO:0000256" key="2">
    <source>
        <dbReference type="ARBA" id="ARBA00023004"/>
    </source>
</evidence>
<proteinExistence type="predicted"/>
<dbReference type="GO" id="GO:0046872">
    <property type="term" value="F:metal ion binding"/>
    <property type="evidence" value="ECO:0007669"/>
    <property type="project" value="UniProtKB-KW"/>
</dbReference>
<feature type="signal peptide" evidence="4">
    <location>
        <begin position="1"/>
        <end position="22"/>
    </location>
</feature>
<evidence type="ECO:0000313" key="6">
    <source>
        <dbReference type="EMBL" id="CAH1721004.1"/>
    </source>
</evidence>
<evidence type="ECO:0000256" key="1">
    <source>
        <dbReference type="ARBA" id="ARBA00022723"/>
    </source>
</evidence>
<dbReference type="PANTHER" id="PTHR43160:SF3">
    <property type="entry name" value="ACONITATE HYDRATASE, MITOCHONDRIAL"/>
    <property type="match status" value="1"/>
</dbReference>
<feature type="domain" description="Aconitase/3-isopropylmalate dehydratase large subunit alpha/beta/alpha" evidence="5">
    <location>
        <begin position="57"/>
        <end position="118"/>
    </location>
</feature>
<keyword evidence="3" id="KW-0411">Iron-sulfur</keyword>
<accession>A0A9P0IVE5</accession>
<gene>
    <name evidence="6" type="ORF">APHIGO_LOCUS4212</name>
</gene>
<protein>
    <recommendedName>
        <fullName evidence="5">Aconitase/3-isopropylmalate dehydratase large subunit alpha/beta/alpha domain-containing protein</fullName>
    </recommendedName>
</protein>
<dbReference type="PANTHER" id="PTHR43160">
    <property type="entry name" value="ACONITATE HYDRATASE B"/>
    <property type="match status" value="1"/>
</dbReference>
<dbReference type="GO" id="GO:0051539">
    <property type="term" value="F:4 iron, 4 sulfur cluster binding"/>
    <property type="evidence" value="ECO:0007669"/>
    <property type="project" value="TreeGrafter"/>
</dbReference>
<evidence type="ECO:0000259" key="5">
    <source>
        <dbReference type="Pfam" id="PF00330"/>
    </source>
</evidence>
<sequence length="195" mass="21833">MANFKFLRYMLILSVLLFKVSWIEPANSAIQKKFFHTSPAVFGAKKVVTSNLDTKREWNSCLTKSLVGSCTNSSYEDMARCVTISKQALDHGRKSRIPFNVTPGSEQIRATIKRDGIVYKNIITGLKDANAATHAFITSPELVTALVIEPRLDFDPTKDSIKGADGKEFTLEPRHLVGFNRLTPVKVSYNFSQFI</sequence>
<keyword evidence="7" id="KW-1185">Reference proteome</keyword>
<dbReference type="GO" id="GO:0005739">
    <property type="term" value="C:mitochondrion"/>
    <property type="evidence" value="ECO:0007669"/>
    <property type="project" value="TreeGrafter"/>
</dbReference>
<keyword evidence="1" id="KW-0479">Metal-binding</keyword>
<evidence type="ECO:0000256" key="3">
    <source>
        <dbReference type="ARBA" id="ARBA00023014"/>
    </source>
</evidence>
<dbReference type="Gene3D" id="3.30.499.10">
    <property type="entry name" value="Aconitase, domain 3"/>
    <property type="match status" value="1"/>
</dbReference>